<dbReference type="PANTHER" id="PTHR45625">
    <property type="entry name" value="PEPTIDYL-PROLYL CIS-TRANS ISOMERASE-RELATED"/>
    <property type="match status" value="1"/>
</dbReference>
<dbReference type="Proteomes" id="UP001363460">
    <property type="component" value="Chromosome"/>
</dbReference>
<dbReference type="Gene3D" id="2.40.100.10">
    <property type="entry name" value="Cyclophilin-like"/>
    <property type="match status" value="1"/>
</dbReference>
<keyword evidence="7" id="KW-1185">Reference proteome</keyword>
<dbReference type="RefSeq" id="WP_338578407.1">
    <property type="nucleotide sequence ID" value="NZ_CP146369.1"/>
</dbReference>
<dbReference type="SUPFAM" id="SSF50891">
    <property type="entry name" value="Cyclophilin-like"/>
    <property type="match status" value="1"/>
</dbReference>
<evidence type="ECO:0000256" key="4">
    <source>
        <dbReference type="SAM" id="SignalP"/>
    </source>
</evidence>
<evidence type="ECO:0000313" key="6">
    <source>
        <dbReference type="EMBL" id="WWT56120.1"/>
    </source>
</evidence>
<dbReference type="EC" id="5.2.1.8" evidence="1"/>
<feature type="domain" description="PPIase cyclophilin-type" evidence="5">
    <location>
        <begin position="51"/>
        <end position="248"/>
    </location>
</feature>
<keyword evidence="3 6" id="KW-0413">Isomerase</keyword>
<dbReference type="InterPro" id="IPR044666">
    <property type="entry name" value="Cyclophilin_A-like"/>
</dbReference>
<feature type="chain" id="PRO_5046921359" description="peptidylprolyl isomerase" evidence="4">
    <location>
        <begin position="26"/>
        <end position="294"/>
    </location>
</feature>
<keyword evidence="2" id="KW-0697">Rotamase</keyword>
<dbReference type="EMBL" id="CP146369">
    <property type="protein sequence ID" value="WWT56120.1"/>
    <property type="molecule type" value="Genomic_DNA"/>
</dbReference>
<sequence length="294" mass="31555">MRQGFRITGAALAAALLASVTPASAQDTTPSSSEAAPAIAADDWRTAAPDNLLVIDTNKGRILVEMTPEAAPDHVARIRLLAKAGFYDGLPWHRVIDGFMAQTGDPLGTGEGQSWHPDLKAEFTFRRDAQTPFVAVAAPAGALIGFVQSLPVQTQPDAVMATTPDRKVHAWGLYCPGVAGMARDDAPDSANSQFFLMRHPYPALDKRYTVWGRVVSGLDVVRALKFSPNPDGIVTDPDRMTRVRVAGDLPEGERPSVRVLSTSRAPFRALVEDTRAARGADFSACDIELPVEVN</sequence>
<feature type="signal peptide" evidence="4">
    <location>
        <begin position="1"/>
        <end position="25"/>
    </location>
</feature>
<evidence type="ECO:0000256" key="1">
    <source>
        <dbReference type="ARBA" id="ARBA00013194"/>
    </source>
</evidence>
<dbReference type="GO" id="GO:0003755">
    <property type="term" value="F:peptidyl-prolyl cis-trans isomerase activity"/>
    <property type="evidence" value="ECO:0007669"/>
    <property type="project" value="UniProtKB-EC"/>
</dbReference>
<dbReference type="Pfam" id="PF00160">
    <property type="entry name" value="Pro_isomerase"/>
    <property type="match status" value="1"/>
</dbReference>
<evidence type="ECO:0000256" key="2">
    <source>
        <dbReference type="ARBA" id="ARBA00023110"/>
    </source>
</evidence>
<protein>
    <recommendedName>
        <fullName evidence="1">peptidylprolyl isomerase</fullName>
        <ecNumber evidence="1">5.2.1.8</ecNumber>
    </recommendedName>
</protein>
<organism evidence="6 7">
    <name type="scientific">Brevundimonas olei</name>
    <dbReference type="NCBI Taxonomy" id="657642"/>
    <lineage>
        <taxon>Bacteria</taxon>
        <taxon>Pseudomonadati</taxon>
        <taxon>Pseudomonadota</taxon>
        <taxon>Alphaproteobacteria</taxon>
        <taxon>Caulobacterales</taxon>
        <taxon>Caulobacteraceae</taxon>
        <taxon>Brevundimonas</taxon>
    </lineage>
</organism>
<name>A0ABZ2IMG4_9CAUL</name>
<evidence type="ECO:0000259" key="5">
    <source>
        <dbReference type="PROSITE" id="PS50072"/>
    </source>
</evidence>
<reference evidence="6 7" key="1">
    <citation type="submission" date="2024-02" db="EMBL/GenBank/DDBJ databases">
        <title>Distribution and functional of Brevundimonas-related endobacteria within Verticillium dahliae.</title>
        <authorList>
            <person name="Zeng H."/>
        </authorList>
    </citation>
    <scope>NUCLEOTIDE SEQUENCE [LARGE SCALE GENOMIC DNA]</scope>
    <source>
        <strain evidence="6 7">TRM 44200</strain>
    </source>
</reference>
<evidence type="ECO:0000313" key="7">
    <source>
        <dbReference type="Proteomes" id="UP001363460"/>
    </source>
</evidence>
<dbReference type="CDD" id="cd00317">
    <property type="entry name" value="cyclophilin"/>
    <property type="match status" value="1"/>
</dbReference>
<dbReference type="InterPro" id="IPR002130">
    <property type="entry name" value="Cyclophilin-type_PPIase_dom"/>
</dbReference>
<proteinExistence type="predicted"/>
<dbReference type="InterPro" id="IPR029000">
    <property type="entry name" value="Cyclophilin-like_dom_sf"/>
</dbReference>
<keyword evidence="4" id="KW-0732">Signal</keyword>
<gene>
    <name evidence="6" type="ORF">V8J38_06670</name>
</gene>
<dbReference type="PANTHER" id="PTHR45625:SF4">
    <property type="entry name" value="PEPTIDYLPROLYL ISOMERASE DOMAIN AND WD REPEAT-CONTAINING PROTEIN 1"/>
    <property type="match status" value="1"/>
</dbReference>
<accession>A0ABZ2IMG4</accession>
<evidence type="ECO:0000256" key="3">
    <source>
        <dbReference type="ARBA" id="ARBA00023235"/>
    </source>
</evidence>
<dbReference type="PROSITE" id="PS50072">
    <property type="entry name" value="CSA_PPIASE_2"/>
    <property type="match status" value="1"/>
</dbReference>